<reference evidence="2 3" key="1">
    <citation type="submission" date="2020-09" db="EMBL/GenBank/DDBJ databases">
        <title>De no assembly of potato wild relative species, Solanum commersonii.</title>
        <authorList>
            <person name="Cho K."/>
        </authorList>
    </citation>
    <scope>NUCLEOTIDE SEQUENCE [LARGE SCALE GENOMIC DNA]</scope>
    <source>
        <strain evidence="2">LZ3.2</strain>
        <tissue evidence="2">Leaf</tissue>
    </source>
</reference>
<keyword evidence="1" id="KW-0812">Transmembrane</keyword>
<organism evidence="2 3">
    <name type="scientific">Solanum commersonii</name>
    <name type="common">Commerson's wild potato</name>
    <name type="synonym">Commerson's nightshade</name>
    <dbReference type="NCBI Taxonomy" id="4109"/>
    <lineage>
        <taxon>Eukaryota</taxon>
        <taxon>Viridiplantae</taxon>
        <taxon>Streptophyta</taxon>
        <taxon>Embryophyta</taxon>
        <taxon>Tracheophyta</taxon>
        <taxon>Spermatophyta</taxon>
        <taxon>Magnoliopsida</taxon>
        <taxon>eudicotyledons</taxon>
        <taxon>Gunneridae</taxon>
        <taxon>Pentapetalae</taxon>
        <taxon>asterids</taxon>
        <taxon>lamiids</taxon>
        <taxon>Solanales</taxon>
        <taxon>Solanaceae</taxon>
        <taxon>Solanoideae</taxon>
        <taxon>Solaneae</taxon>
        <taxon>Solanum</taxon>
    </lineage>
</organism>
<feature type="transmembrane region" description="Helical" evidence="1">
    <location>
        <begin position="43"/>
        <end position="59"/>
    </location>
</feature>
<proteinExistence type="predicted"/>
<protein>
    <submittedName>
        <fullName evidence="2">Uncharacterized protein</fullName>
    </submittedName>
</protein>
<evidence type="ECO:0000313" key="2">
    <source>
        <dbReference type="EMBL" id="KAG5597914.1"/>
    </source>
</evidence>
<evidence type="ECO:0000256" key="1">
    <source>
        <dbReference type="SAM" id="Phobius"/>
    </source>
</evidence>
<dbReference type="EMBL" id="JACXVP010000007">
    <property type="protein sequence ID" value="KAG5597914.1"/>
    <property type="molecule type" value="Genomic_DNA"/>
</dbReference>
<keyword evidence="1" id="KW-1133">Transmembrane helix</keyword>
<evidence type="ECO:0000313" key="3">
    <source>
        <dbReference type="Proteomes" id="UP000824120"/>
    </source>
</evidence>
<dbReference type="Proteomes" id="UP000824120">
    <property type="component" value="Chromosome 7"/>
</dbReference>
<keyword evidence="1" id="KW-0472">Membrane</keyword>
<sequence>MNSSAAAGSVAVNAPLLYTFRPSVVSETRRDSLRRSFLGSIRHWLYAYVGCSAFLWLSIGEDDVSVDNPCACA</sequence>
<dbReference type="AlphaFoldDB" id="A0A9J5YCK4"/>
<accession>A0A9J5YCK4</accession>
<name>A0A9J5YCK4_SOLCO</name>
<keyword evidence="3" id="KW-1185">Reference proteome</keyword>
<gene>
    <name evidence="2" type="ORF">H5410_039146</name>
</gene>
<comment type="caution">
    <text evidence="2">The sequence shown here is derived from an EMBL/GenBank/DDBJ whole genome shotgun (WGS) entry which is preliminary data.</text>
</comment>